<evidence type="ECO:0000313" key="5">
    <source>
        <dbReference type="EMBL" id="KAJ3626871.1"/>
    </source>
</evidence>
<evidence type="ECO:0000256" key="3">
    <source>
        <dbReference type="ARBA" id="ARBA00023274"/>
    </source>
</evidence>
<evidence type="ECO:0000313" key="6">
    <source>
        <dbReference type="Proteomes" id="UP001168821"/>
    </source>
</evidence>
<dbReference type="Gene3D" id="1.20.5.2650">
    <property type="match status" value="1"/>
</dbReference>
<reference evidence="5" key="1">
    <citation type="journal article" date="2023" name="G3 (Bethesda)">
        <title>Whole genome assemblies of Zophobas morio and Tenebrio molitor.</title>
        <authorList>
            <person name="Kaur S."/>
            <person name="Stinson S.A."/>
            <person name="diCenzo G.C."/>
        </authorList>
    </citation>
    <scope>NUCLEOTIDE SEQUENCE</scope>
    <source>
        <strain evidence="5">QUZm001</strain>
    </source>
</reference>
<sequence length="241" mass="28129">MKVPIEHSLPFYILSFELLNISYPAHGTQKAFECNDDKKLAIFNEKRISQEVYGEAINPEWKGYIFRISGGNDKQGFPLLQGVLTNQRVKLLMKKGSKCYRERRSGQRKKKSVRGCILDVNQLSCVNLVIIKEGDKPIEPLDEHKPKRLGPKRASKIRKMFNLDKSEDVRRYVVKRKVEKNGKVRYKSPKIQRLVTPLTLQRKRARRAFKLKRRIASAAKKAAYEELLHKRRLEARSLKQE</sequence>
<keyword evidence="2 4" id="KW-0689">Ribosomal protein</keyword>
<evidence type="ECO:0000256" key="4">
    <source>
        <dbReference type="PIRNR" id="PIRNR002129"/>
    </source>
</evidence>
<comment type="caution">
    <text evidence="5">The sequence shown here is derived from an EMBL/GenBank/DDBJ whole genome shotgun (WGS) entry which is preliminary data.</text>
</comment>
<evidence type="ECO:0000256" key="2">
    <source>
        <dbReference type="ARBA" id="ARBA00022980"/>
    </source>
</evidence>
<name>A0AA38HJZ9_9CUCU</name>
<dbReference type="EMBL" id="JALNTZ010001344">
    <property type="protein sequence ID" value="KAJ3626871.1"/>
    <property type="molecule type" value="Genomic_DNA"/>
</dbReference>
<organism evidence="5 6">
    <name type="scientific">Zophobas morio</name>
    <dbReference type="NCBI Taxonomy" id="2755281"/>
    <lineage>
        <taxon>Eukaryota</taxon>
        <taxon>Metazoa</taxon>
        <taxon>Ecdysozoa</taxon>
        <taxon>Arthropoda</taxon>
        <taxon>Hexapoda</taxon>
        <taxon>Insecta</taxon>
        <taxon>Pterygota</taxon>
        <taxon>Neoptera</taxon>
        <taxon>Endopterygota</taxon>
        <taxon>Coleoptera</taxon>
        <taxon>Polyphaga</taxon>
        <taxon>Cucujiformia</taxon>
        <taxon>Tenebrionidae</taxon>
        <taxon>Zophobas</taxon>
    </lineage>
</organism>
<dbReference type="GO" id="GO:1990904">
    <property type="term" value="C:ribonucleoprotein complex"/>
    <property type="evidence" value="ECO:0007669"/>
    <property type="project" value="UniProtKB-KW"/>
</dbReference>
<dbReference type="PIRSF" id="PIRSF002129">
    <property type="entry name" value="Ribosom_S6_euk"/>
    <property type="match status" value="1"/>
</dbReference>
<dbReference type="PANTHER" id="PTHR11502">
    <property type="entry name" value="40S RIBOSOMAL PROTEIN S6"/>
    <property type="match status" value="1"/>
</dbReference>
<dbReference type="AlphaFoldDB" id="A0AA38HJZ9"/>
<keyword evidence="6" id="KW-1185">Reference proteome</keyword>
<gene>
    <name evidence="5" type="ORF">Zmor_004223</name>
</gene>
<dbReference type="GO" id="GO:0003735">
    <property type="term" value="F:structural constituent of ribosome"/>
    <property type="evidence" value="ECO:0007669"/>
    <property type="project" value="InterPro"/>
</dbReference>
<dbReference type="SMART" id="SM01405">
    <property type="entry name" value="Ribosomal_S6e"/>
    <property type="match status" value="1"/>
</dbReference>
<dbReference type="Pfam" id="PF01092">
    <property type="entry name" value="Ribosomal_S6e"/>
    <property type="match status" value="1"/>
</dbReference>
<comment type="similarity">
    <text evidence="1 4">Belongs to the eukaryotic ribosomal protein eS6 family.</text>
</comment>
<accession>A0AA38HJZ9</accession>
<evidence type="ECO:0000256" key="1">
    <source>
        <dbReference type="ARBA" id="ARBA00009312"/>
    </source>
</evidence>
<dbReference type="GO" id="GO:0005840">
    <property type="term" value="C:ribosome"/>
    <property type="evidence" value="ECO:0007669"/>
    <property type="project" value="UniProtKB-KW"/>
</dbReference>
<dbReference type="InterPro" id="IPR001377">
    <property type="entry name" value="Ribosomal_eS6"/>
</dbReference>
<dbReference type="InterPro" id="IPR014401">
    <property type="entry name" value="Ribosomal_eS6-like"/>
</dbReference>
<keyword evidence="3 4" id="KW-0687">Ribonucleoprotein</keyword>
<proteinExistence type="inferred from homology"/>
<dbReference type="GO" id="GO:0006412">
    <property type="term" value="P:translation"/>
    <property type="evidence" value="ECO:0007669"/>
    <property type="project" value="InterPro"/>
</dbReference>
<dbReference type="Proteomes" id="UP001168821">
    <property type="component" value="Unassembled WGS sequence"/>
</dbReference>
<protein>
    <recommendedName>
        <fullName evidence="4">40S ribosomal protein S6</fullName>
    </recommendedName>
</protein>